<name>A0A0L8VA07_9BACT</name>
<dbReference type="InterPro" id="IPR011050">
    <property type="entry name" value="Pectin_lyase_fold/virulence"/>
</dbReference>
<comment type="caution">
    <text evidence="5">The sequence shown here is derived from an EMBL/GenBank/DDBJ whole genome shotgun (WGS) entry which is preliminary data.</text>
</comment>
<dbReference type="InterPro" id="IPR012334">
    <property type="entry name" value="Pectin_lyas_fold"/>
</dbReference>
<feature type="chain" id="PRO_5005591521" description="Pectate lyase" evidence="4">
    <location>
        <begin position="21"/>
        <end position="425"/>
    </location>
</feature>
<accession>A0A0L8VA07</accession>
<dbReference type="EMBL" id="LGIA01000146">
    <property type="protein sequence ID" value="KOH45310.1"/>
    <property type="molecule type" value="Genomic_DNA"/>
</dbReference>
<keyword evidence="4" id="KW-0732">Signal</keyword>
<evidence type="ECO:0000256" key="4">
    <source>
        <dbReference type="SAM" id="SignalP"/>
    </source>
</evidence>
<dbReference type="GO" id="GO:0046872">
    <property type="term" value="F:metal ion binding"/>
    <property type="evidence" value="ECO:0007669"/>
    <property type="project" value="UniProtKB-KW"/>
</dbReference>
<feature type="signal peptide" evidence="4">
    <location>
        <begin position="1"/>
        <end position="20"/>
    </location>
</feature>
<dbReference type="SUPFAM" id="SSF51126">
    <property type="entry name" value="Pectin lyase-like"/>
    <property type="match status" value="1"/>
</dbReference>
<protein>
    <recommendedName>
        <fullName evidence="7">Pectate lyase</fullName>
    </recommendedName>
</protein>
<evidence type="ECO:0000256" key="1">
    <source>
        <dbReference type="ARBA" id="ARBA00022723"/>
    </source>
</evidence>
<feature type="compositionally biased region" description="Basic and acidic residues" evidence="3">
    <location>
        <begin position="373"/>
        <end position="397"/>
    </location>
</feature>
<dbReference type="InterPro" id="IPR052063">
    <property type="entry name" value="Polysaccharide_Lyase_1"/>
</dbReference>
<evidence type="ECO:0000256" key="3">
    <source>
        <dbReference type="SAM" id="MobiDB-lite"/>
    </source>
</evidence>
<feature type="region of interest" description="Disordered" evidence="3">
    <location>
        <begin position="369"/>
        <end position="403"/>
    </location>
</feature>
<organism evidence="5 6">
    <name type="scientific">Sunxiuqinia dokdonensis</name>
    <dbReference type="NCBI Taxonomy" id="1409788"/>
    <lineage>
        <taxon>Bacteria</taxon>
        <taxon>Pseudomonadati</taxon>
        <taxon>Bacteroidota</taxon>
        <taxon>Bacteroidia</taxon>
        <taxon>Marinilabiliales</taxon>
        <taxon>Prolixibacteraceae</taxon>
        <taxon>Sunxiuqinia</taxon>
    </lineage>
</organism>
<dbReference type="PANTHER" id="PTHR42970:SF1">
    <property type="entry name" value="PECTATE LYASE C-RELATED"/>
    <property type="match status" value="1"/>
</dbReference>
<dbReference type="PATRIC" id="fig|1409788.3.peg.1986"/>
<dbReference type="Proteomes" id="UP000036958">
    <property type="component" value="Unassembled WGS sequence"/>
</dbReference>
<keyword evidence="1" id="KW-0479">Metal-binding</keyword>
<dbReference type="STRING" id="1409788.NC99_19180"/>
<evidence type="ECO:0008006" key="7">
    <source>
        <dbReference type="Google" id="ProtNLM"/>
    </source>
</evidence>
<evidence type="ECO:0000256" key="2">
    <source>
        <dbReference type="ARBA" id="ARBA00023180"/>
    </source>
</evidence>
<keyword evidence="6" id="KW-1185">Reference proteome</keyword>
<sequence>MMNSFKLFFLFLLTSFTVSAQTPAFPGAEGFGKFARGGRGGEVYIVTNLNDAGPGSFRDAVSQPNRTVVFEVGGVIQLQDRLSLSENLTIAGQTAPGEGITLSGNGVSFTNANHLICRFIRIRTGKAAGKGIDAAGIYQGHDMIFDHMSVSWGTDENFSVSSMKVVDGPVRVTIQNSIIAQGLQPHSCGGLVQTEGGTTMLRTLYIDNHTRNIKMKGRNQFVNNVVYNWGGDGYILGGESQYKSNAIVTDNYFITGPDTKGKPFTRGNENFSIYAKNNHFDNNRNGKLDGKVLSKDAYGIVTWLEEPVPNFPELQAEPAELALKQVLANAGASFPKRDAVDQLLMKELKSYGRKGKIIADESELPVGITQKQWSRDPALDTDRDGMPDKWERKKGLDPADSTDAGQFKLDADYTNLEVYLNGLIK</sequence>
<evidence type="ECO:0000313" key="6">
    <source>
        <dbReference type="Proteomes" id="UP000036958"/>
    </source>
</evidence>
<dbReference type="AlphaFoldDB" id="A0A0L8VA07"/>
<dbReference type="PANTHER" id="PTHR42970">
    <property type="entry name" value="PECTATE LYASE C-RELATED"/>
    <property type="match status" value="1"/>
</dbReference>
<reference evidence="6" key="1">
    <citation type="submission" date="2015-07" db="EMBL/GenBank/DDBJ databases">
        <title>Genome sequencing of Sunxiuqinia dokdonensis strain SK.</title>
        <authorList>
            <person name="Ahn S."/>
            <person name="Kim B.-C."/>
        </authorList>
    </citation>
    <scope>NUCLEOTIDE SEQUENCE [LARGE SCALE GENOMIC DNA]</scope>
    <source>
        <strain evidence="6">SK</strain>
    </source>
</reference>
<dbReference type="Gene3D" id="2.160.20.10">
    <property type="entry name" value="Single-stranded right-handed beta-helix, Pectin lyase-like"/>
    <property type="match status" value="1"/>
</dbReference>
<gene>
    <name evidence="5" type="ORF">NC99_19180</name>
</gene>
<proteinExistence type="predicted"/>
<evidence type="ECO:0000313" key="5">
    <source>
        <dbReference type="EMBL" id="KOH45310.1"/>
    </source>
</evidence>
<keyword evidence="2" id="KW-0325">Glycoprotein</keyword>